<dbReference type="STRING" id="155417.A0A4Q4TEB3"/>
<feature type="compositionally biased region" description="Polar residues" evidence="1">
    <location>
        <begin position="189"/>
        <end position="201"/>
    </location>
</feature>
<dbReference type="AlphaFoldDB" id="A0A4Q4TEB3"/>
<evidence type="ECO:0000256" key="1">
    <source>
        <dbReference type="SAM" id="MobiDB-lite"/>
    </source>
</evidence>
<dbReference type="Proteomes" id="UP000293360">
    <property type="component" value="Unassembled WGS sequence"/>
</dbReference>
<keyword evidence="3" id="KW-1185">Reference proteome</keyword>
<dbReference type="OrthoDB" id="3251507at2759"/>
<accession>A0A4Q4TEB3</accession>
<reference evidence="2 3" key="1">
    <citation type="submission" date="2018-06" db="EMBL/GenBank/DDBJ databases">
        <title>Complete Genomes of Monosporascus.</title>
        <authorList>
            <person name="Robinson A.J."/>
            <person name="Natvig D.O."/>
        </authorList>
    </citation>
    <scope>NUCLEOTIDE SEQUENCE [LARGE SCALE GENOMIC DNA]</scope>
    <source>
        <strain evidence="2 3">CBS 110550</strain>
    </source>
</reference>
<comment type="caution">
    <text evidence="2">The sequence shown here is derived from an EMBL/GenBank/DDBJ whole genome shotgun (WGS) entry which is preliminary data.</text>
</comment>
<proteinExistence type="predicted"/>
<organism evidence="2 3">
    <name type="scientific">Monosporascus ibericus</name>
    <dbReference type="NCBI Taxonomy" id="155417"/>
    <lineage>
        <taxon>Eukaryota</taxon>
        <taxon>Fungi</taxon>
        <taxon>Dikarya</taxon>
        <taxon>Ascomycota</taxon>
        <taxon>Pezizomycotina</taxon>
        <taxon>Sordariomycetes</taxon>
        <taxon>Xylariomycetidae</taxon>
        <taxon>Xylariales</taxon>
        <taxon>Xylariales incertae sedis</taxon>
        <taxon>Monosporascus</taxon>
    </lineage>
</organism>
<name>A0A4Q4TEB3_9PEZI</name>
<protein>
    <submittedName>
        <fullName evidence="2">Uncharacterized protein</fullName>
    </submittedName>
</protein>
<feature type="region of interest" description="Disordered" evidence="1">
    <location>
        <begin position="170"/>
        <end position="224"/>
    </location>
</feature>
<gene>
    <name evidence="2" type="ORF">DL764_004880</name>
</gene>
<dbReference type="EMBL" id="QJNU01000240">
    <property type="protein sequence ID" value="RYP03830.1"/>
    <property type="molecule type" value="Genomic_DNA"/>
</dbReference>
<evidence type="ECO:0000313" key="2">
    <source>
        <dbReference type="EMBL" id="RYP03830.1"/>
    </source>
</evidence>
<evidence type="ECO:0000313" key="3">
    <source>
        <dbReference type="Proteomes" id="UP000293360"/>
    </source>
</evidence>
<sequence length="224" mass="24812">MKLVMAKIDTAQGGQGVRTASDVFYHIRHYIGRLAHHFRAPKQVLEDFACLEHILDAYDIRLIAQVANIEPPEADDHTTLDGIIKHKTYLNWGPPLLQEGAKDPGFKQQRKLLNDMLATIRKEVLNQLKNKAGPLKWHPDSHTGITRSLASEPVDFGALRSVEDRLADLDFDSTDPSTSETEGDRSVSPVYSSTYSMNAGRSSQQSSDSSDDDDSDFEGGVSLC</sequence>